<accession>A0A8J3RGU4</accession>
<dbReference type="RefSeq" id="WP_203890111.1">
    <property type="nucleotide sequence ID" value="NZ_BOOH01000016.1"/>
</dbReference>
<proteinExistence type="predicted"/>
<dbReference type="EMBL" id="BOOH01000016">
    <property type="protein sequence ID" value="GIH75442.1"/>
    <property type="molecule type" value="Genomic_DNA"/>
</dbReference>
<name>A0A8J3RGU4_9ACTN</name>
<feature type="signal peptide" evidence="2">
    <location>
        <begin position="1"/>
        <end position="28"/>
    </location>
</feature>
<sequence>MGRDAKRFAAIFISAIAFCFAATGISLAADEPSVTSQSEPTSTPTPTPTTSNGTPWNGS</sequence>
<feature type="compositionally biased region" description="Low complexity" evidence="1">
    <location>
        <begin position="32"/>
        <end position="59"/>
    </location>
</feature>
<dbReference type="AlphaFoldDB" id="A0A8J3RGU4"/>
<evidence type="ECO:0000256" key="1">
    <source>
        <dbReference type="SAM" id="MobiDB-lite"/>
    </source>
</evidence>
<keyword evidence="4" id="KW-1185">Reference proteome</keyword>
<dbReference type="Proteomes" id="UP000616724">
    <property type="component" value="Unassembled WGS sequence"/>
</dbReference>
<gene>
    <name evidence="3" type="ORF">Plo01_18710</name>
</gene>
<evidence type="ECO:0000256" key="2">
    <source>
        <dbReference type="SAM" id="SignalP"/>
    </source>
</evidence>
<evidence type="ECO:0000313" key="3">
    <source>
        <dbReference type="EMBL" id="GIH75442.1"/>
    </source>
</evidence>
<protein>
    <submittedName>
        <fullName evidence="3">Uncharacterized protein</fullName>
    </submittedName>
</protein>
<reference evidence="3 4" key="1">
    <citation type="submission" date="2021-01" db="EMBL/GenBank/DDBJ databases">
        <title>Whole genome shotgun sequence of Planobispora longispora NBRC 13918.</title>
        <authorList>
            <person name="Komaki H."/>
            <person name="Tamura T."/>
        </authorList>
    </citation>
    <scope>NUCLEOTIDE SEQUENCE [LARGE SCALE GENOMIC DNA]</scope>
    <source>
        <strain evidence="3 4">NBRC 13918</strain>
    </source>
</reference>
<keyword evidence="2" id="KW-0732">Signal</keyword>
<feature type="region of interest" description="Disordered" evidence="1">
    <location>
        <begin position="30"/>
        <end position="59"/>
    </location>
</feature>
<organism evidence="3 4">
    <name type="scientific">Planobispora longispora</name>
    <dbReference type="NCBI Taxonomy" id="28887"/>
    <lineage>
        <taxon>Bacteria</taxon>
        <taxon>Bacillati</taxon>
        <taxon>Actinomycetota</taxon>
        <taxon>Actinomycetes</taxon>
        <taxon>Streptosporangiales</taxon>
        <taxon>Streptosporangiaceae</taxon>
        <taxon>Planobispora</taxon>
    </lineage>
</organism>
<feature type="chain" id="PRO_5035313219" evidence="2">
    <location>
        <begin position="29"/>
        <end position="59"/>
    </location>
</feature>
<evidence type="ECO:0000313" key="4">
    <source>
        <dbReference type="Proteomes" id="UP000616724"/>
    </source>
</evidence>
<comment type="caution">
    <text evidence="3">The sequence shown here is derived from an EMBL/GenBank/DDBJ whole genome shotgun (WGS) entry which is preliminary data.</text>
</comment>